<keyword evidence="7" id="KW-1185">Reference proteome</keyword>
<keyword evidence="1" id="KW-0436">Ligase</keyword>
<evidence type="ECO:0000256" key="4">
    <source>
        <dbReference type="PROSITE-ProRule" id="PRU00409"/>
    </source>
</evidence>
<dbReference type="Pfam" id="PF02222">
    <property type="entry name" value="ATP-grasp"/>
    <property type="match status" value="1"/>
</dbReference>
<name>A0ABU9HGX4_9GAMM</name>
<dbReference type="EMBL" id="JBAKBA010000232">
    <property type="protein sequence ID" value="MEL0661078.1"/>
    <property type="molecule type" value="Genomic_DNA"/>
</dbReference>
<feature type="domain" description="ATP-grasp" evidence="5">
    <location>
        <begin position="3"/>
        <end position="49"/>
    </location>
</feature>
<dbReference type="Gene3D" id="3.30.470.20">
    <property type="entry name" value="ATP-grasp fold, B domain"/>
    <property type="match status" value="1"/>
</dbReference>
<keyword evidence="3 4" id="KW-0067">ATP-binding</keyword>
<evidence type="ECO:0000256" key="3">
    <source>
        <dbReference type="ARBA" id="ARBA00022840"/>
    </source>
</evidence>
<comment type="caution">
    <text evidence="6">The sequence shown here is derived from an EMBL/GenBank/DDBJ whole genome shotgun (WGS) entry which is preliminary data.</text>
</comment>
<sequence>GYGLFGMEFFVKGDDVYISEVSPRPHDTGLGTLISQDLSEFSLHVRDILGFPIGEITQYGPAASSVILGNGVSKD</sequence>
<reference evidence="6 7" key="1">
    <citation type="submission" date="2024-02" db="EMBL/GenBank/DDBJ databases">
        <title>Bacteria isolated from the canopy kelp, Nereocystis luetkeana.</title>
        <authorList>
            <person name="Pfister C.A."/>
            <person name="Younker I.T."/>
            <person name="Light S.H."/>
        </authorList>
    </citation>
    <scope>NUCLEOTIDE SEQUENCE [LARGE SCALE GENOMIC DNA]</scope>
    <source>
        <strain evidence="6 7">TI.2.07</strain>
    </source>
</reference>
<proteinExistence type="predicted"/>
<dbReference type="SUPFAM" id="SSF56059">
    <property type="entry name" value="Glutathione synthetase ATP-binding domain-like"/>
    <property type="match status" value="1"/>
</dbReference>
<dbReference type="PANTHER" id="PTHR43055">
    <property type="entry name" value="FORMATE-DEPENDENT PHOSPHORIBOSYLGLYCINAMIDE FORMYLTRANSFERASE"/>
    <property type="match status" value="1"/>
</dbReference>
<evidence type="ECO:0000256" key="1">
    <source>
        <dbReference type="ARBA" id="ARBA00022598"/>
    </source>
</evidence>
<dbReference type="InterPro" id="IPR003135">
    <property type="entry name" value="ATP-grasp_carboxylate-amine"/>
</dbReference>
<keyword evidence="2 4" id="KW-0547">Nucleotide-binding</keyword>
<evidence type="ECO:0000313" key="6">
    <source>
        <dbReference type="EMBL" id="MEL0661078.1"/>
    </source>
</evidence>
<dbReference type="PANTHER" id="PTHR43055:SF1">
    <property type="entry name" value="FORMATE-DEPENDENT PHOSPHORIBOSYLGLYCINAMIDE FORMYLTRANSFERASE"/>
    <property type="match status" value="1"/>
</dbReference>
<evidence type="ECO:0000313" key="7">
    <source>
        <dbReference type="Proteomes" id="UP001366060"/>
    </source>
</evidence>
<dbReference type="InterPro" id="IPR011761">
    <property type="entry name" value="ATP-grasp"/>
</dbReference>
<dbReference type="Proteomes" id="UP001366060">
    <property type="component" value="Unassembled WGS sequence"/>
</dbReference>
<evidence type="ECO:0000256" key="2">
    <source>
        <dbReference type="ARBA" id="ARBA00022741"/>
    </source>
</evidence>
<feature type="non-terminal residue" evidence="6">
    <location>
        <position position="1"/>
    </location>
</feature>
<protein>
    <submittedName>
        <fullName evidence="6">ATP-grasp domain-containing protein</fullName>
    </submittedName>
</protein>
<organism evidence="6 7">
    <name type="scientific">Psychromonas arctica</name>
    <dbReference type="NCBI Taxonomy" id="168275"/>
    <lineage>
        <taxon>Bacteria</taxon>
        <taxon>Pseudomonadati</taxon>
        <taxon>Pseudomonadota</taxon>
        <taxon>Gammaproteobacteria</taxon>
        <taxon>Alteromonadales</taxon>
        <taxon>Psychromonadaceae</taxon>
        <taxon>Psychromonas</taxon>
    </lineage>
</organism>
<accession>A0ABU9HGX4</accession>
<dbReference type="RefSeq" id="WP_341629421.1">
    <property type="nucleotide sequence ID" value="NZ_JBAKBA010000232.1"/>
</dbReference>
<gene>
    <name evidence="6" type="ORF">V6255_18385</name>
</gene>
<dbReference type="PROSITE" id="PS50975">
    <property type="entry name" value="ATP_GRASP"/>
    <property type="match status" value="1"/>
</dbReference>
<evidence type="ECO:0000259" key="5">
    <source>
        <dbReference type="PROSITE" id="PS50975"/>
    </source>
</evidence>
<feature type="non-terminal residue" evidence="6">
    <location>
        <position position="75"/>
    </location>
</feature>